<protein>
    <submittedName>
        <fullName evidence="1">Uncharacterized protein</fullName>
    </submittedName>
</protein>
<accession>A0A229SAG6</accession>
<dbReference type="EMBL" id="NMQT01000055">
    <property type="protein sequence ID" value="OXM55926.1"/>
    <property type="molecule type" value="Genomic_DNA"/>
</dbReference>
<dbReference type="OrthoDB" id="6313019at2"/>
<comment type="caution">
    <text evidence="1">The sequence shown here is derived from an EMBL/GenBank/DDBJ whole genome shotgun (WGS) entry which is preliminary data.</text>
</comment>
<keyword evidence="2" id="KW-1185">Reference proteome</keyword>
<dbReference type="RefSeq" id="WP_093934588.1">
    <property type="nucleotide sequence ID" value="NZ_JBHUSO010000577.1"/>
</dbReference>
<gene>
    <name evidence="1" type="ORF">CFP71_15690</name>
</gene>
<dbReference type="AlphaFoldDB" id="A0A229SAG6"/>
<sequence length="136" mass="15495">MTDQKEFRRACYEAARRTRGKVTRFVPSEVARNFETGEIAFDHRTVAVLWTQDGDEGGSREILGIADAFITFGTITFVDEPGLLAVLGELLPGHRLYSRAELEAPIDLTAPRWRNHYDAQYWKPDCLGKVLFSCWD</sequence>
<organism evidence="1 2">
    <name type="scientific">Amycolatopsis thailandensis</name>
    <dbReference type="NCBI Taxonomy" id="589330"/>
    <lineage>
        <taxon>Bacteria</taxon>
        <taxon>Bacillati</taxon>
        <taxon>Actinomycetota</taxon>
        <taxon>Actinomycetes</taxon>
        <taxon>Pseudonocardiales</taxon>
        <taxon>Pseudonocardiaceae</taxon>
        <taxon>Amycolatopsis</taxon>
    </lineage>
</organism>
<evidence type="ECO:0000313" key="1">
    <source>
        <dbReference type="EMBL" id="OXM55926.1"/>
    </source>
</evidence>
<name>A0A229SAG6_9PSEU</name>
<evidence type="ECO:0000313" key="2">
    <source>
        <dbReference type="Proteomes" id="UP000215223"/>
    </source>
</evidence>
<dbReference type="Proteomes" id="UP000215223">
    <property type="component" value="Unassembled WGS sequence"/>
</dbReference>
<reference evidence="1 2" key="1">
    <citation type="submission" date="2017-07" db="EMBL/GenBank/DDBJ databases">
        <title>Amycolatopsis thailandensis Genome sequencing and assembly.</title>
        <authorList>
            <person name="Kaur N."/>
            <person name="Mayilraj S."/>
        </authorList>
    </citation>
    <scope>NUCLEOTIDE SEQUENCE [LARGE SCALE GENOMIC DNA]</scope>
    <source>
        <strain evidence="1 2">JCM 16380</strain>
    </source>
</reference>
<proteinExistence type="predicted"/>